<sequence length="341" mass="37047">MDEDILAHGGVNVAREEIGSPTQPFSSPGRPTFHKDIRGDIDTTSYNCSDVGGIKGGDDESTVSDESENNEDDSRDFTISEDANRNTDDNIHNTGMEGGDNKSTVTNESKMTTDATLIDCTCAIHSVTWDNADGQTIEVYNPRSKFNLDIYTNTLANTAIFILHSYIYLKTNRRRSNKQNIYLLIPPERIKAITTQTSPAARATASNTVIPQFYSLHFSLIQQPDFIGPQSDLPLSKGKTKAQLDLLQDLAIVTEFTIHLASSDTVTPNNALEVVAHKGGAVVIFLRGTLLFTLALGRDLLDQTTVKKLHGRTPGAIKILSGKQPVCPSLSLLAKGSSTPP</sequence>
<dbReference type="AlphaFoldDB" id="A0AAE1IF91"/>
<reference evidence="2" key="1">
    <citation type="submission" date="2023-11" db="EMBL/GenBank/DDBJ databases">
        <title>The genome sequences of three competitors of mushroom-forming fungi.</title>
        <authorList>
            <person name="Beijen E."/>
            <person name="Ohm R.A."/>
        </authorList>
    </citation>
    <scope>NUCLEOTIDE SEQUENCE</scope>
    <source>
        <strain evidence="2">CBS 100526</strain>
    </source>
</reference>
<name>A0AAE1IF91_9HYPO</name>
<dbReference type="Proteomes" id="UP001273209">
    <property type="component" value="Unassembled WGS sequence"/>
</dbReference>
<keyword evidence="3" id="KW-1185">Reference proteome</keyword>
<gene>
    <name evidence="2" type="ORF">Triagg1_3452</name>
</gene>
<evidence type="ECO:0000313" key="2">
    <source>
        <dbReference type="EMBL" id="KAK4077758.1"/>
    </source>
</evidence>
<organism evidence="2 3">
    <name type="scientific">Trichoderma aggressivum f. europaeum</name>
    <dbReference type="NCBI Taxonomy" id="173218"/>
    <lineage>
        <taxon>Eukaryota</taxon>
        <taxon>Fungi</taxon>
        <taxon>Dikarya</taxon>
        <taxon>Ascomycota</taxon>
        <taxon>Pezizomycotina</taxon>
        <taxon>Sordariomycetes</taxon>
        <taxon>Hypocreomycetidae</taxon>
        <taxon>Hypocreales</taxon>
        <taxon>Hypocreaceae</taxon>
        <taxon>Trichoderma</taxon>
    </lineage>
</organism>
<feature type="compositionally biased region" description="Acidic residues" evidence="1">
    <location>
        <begin position="59"/>
        <end position="74"/>
    </location>
</feature>
<proteinExistence type="predicted"/>
<feature type="region of interest" description="Disordered" evidence="1">
    <location>
        <begin position="1"/>
        <end position="107"/>
    </location>
</feature>
<comment type="caution">
    <text evidence="2">The sequence shown here is derived from an EMBL/GenBank/DDBJ whole genome shotgun (WGS) entry which is preliminary data.</text>
</comment>
<dbReference type="EMBL" id="JAWRVG010000010">
    <property type="protein sequence ID" value="KAK4077758.1"/>
    <property type="molecule type" value="Genomic_DNA"/>
</dbReference>
<dbReference type="RefSeq" id="XP_062757441.1">
    <property type="nucleotide sequence ID" value="XM_062897746.1"/>
</dbReference>
<feature type="compositionally biased region" description="Basic and acidic residues" evidence="1">
    <location>
        <begin position="75"/>
        <end position="91"/>
    </location>
</feature>
<evidence type="ECO:0000313" key="3">
    <source>
        <dbReference type="Proteomes" id="UP001273209"/>
    </source>
</evidence>
<protein>
    <submittedName>
        <fullName evidence="2">Uncharacterized protein</fullName>
    </submittedName>
</protein>
<accession>A0AAE1IF91</accession>
<evidence type="ECO:0000256" key="1">
    <source>
        <dbReference type="SAM" id="MobiDB-lite"/>
    </source>
</evidence>
<dbReference type="GeneID" id="87917651"/>